<organism evidence="2 3">
    <name type="scientific">Argiope bruennichi</name>
    <name type="common">Wasp spider</name>
    <name type="synonym">Aranea bruennichi</name>
    <dbReference type="NCBI Taxonomy" id="94029"/>
    <lineage>
        <taxon>Eukaryota</taxon>
        <taxon>Metazoa</taxon>
        <taxon>Ecdysozoa</taxon>
        <taxon>Arthropoda</taxon>
        <taxon>Chelicerata</taxon>
        <taxon>Arachnida</taxon>
        <taxon>Araneae</taxon>
        <taxon>Araneomorphae</taxon>
        <taxon>Entelegynae</taxon>
        <taxon>Araneoidea</taxon>
        <taxon>Araneidae</taxon>
        <taxon>Argiope</taxon>
    </lineage>
</organism>
<dbReference type="EMBL" id="JABXBU010000030">
    <property type="protein sequence ID" value="KAF8784953.1"/>
    <property type="molecule type" value="Genomic_DNA"/>
</dbReference>
<comment type="caution">
    <text evidence="2">The sequence shown here is derived from an EMBL/GenBank/DDBJ whole genome shotgun (WGS) entry which is preliminary data.</text>
</comment>
<feature type="transmembrane region" description="Helical" evidence="1">
    <location>
        <begin position="16"/>
        <end position="40"/>
    </location>
</feature>
<name>A0A8T0F7I2_ARGBR</name>
<proteinExistence type="predicted"/>
<evidence type="ECO:0000313" key="3">
    <source>
        <dbReference type="Proteomes" id="UP000807504"/>
    </source>
</evidence>
<reference evidence="2" key="2">
    <citation type="submission" date="2020-06" db="EMBL/GenBank/DDBJ databases">
        <authorList>
            <person name="Sheffer M."/>
        </authorList>
    </citation>
    <scope>NUCLEOTIDE SEQUENCE</scope>
</reference>
<keyword evidence="3" id="KW-1185">Reference proteome</keyword>
<dbReference type="AlphaFoldDB" id="A0A8T0F7I2"/>
<keyword evidence="1" id="KW-0472">Membrane</keyword>
<sequence>MCLLINHIPFPSESPYFLLIWIEFWLEVCFYIFQSIWIYVNSTLTHSLAGKEKILAAAKSNHARHTLRCSNPTHSDTLVYRRKIKKTTILYAIVRKLMEASRLESMGYFCKCPRGMKFPGVGVHTIT</sequence>
<reference evidence="2" key="1">
    <citation type="journal article" date="2020" name="bioRxiv">
        <title>Chromosome-level reference genome of the European wasp spider Argiope bruennichi: a resource for studies on range expansion and evolutionary adaptation.</title>
        <authorList>
            <person name="Sheffer M.M."/>
            <person name="Hoppe A."/>
            <person name="Krehenwinkel H."/>
            <person name="Uhl G."/>
            <person name="Kuss A.W."/>
            <person name="Jensen L."/>
            <person name="Jensen C."/>
            <person name="Gillespie R.G."/>
            <person name="Hoff K.J."/>
            <person name="Prost S."/>
        </authorList>
    </citation>
    <scope>NUCLEOTIDE SEQUENCE</scope>
</reference>
<keyword evidence="1" id="KW-1133">Transmembrane helix</keyword>
<gene>
    <name evidence="2" type="ORF">HNY73_010560</name>
</gene>
<dbReference type="Proteomes" id="UP000807504">
    <property type="component" value="Unassembled WGS sequence"/>
</dbReference>
<accession>A0A8T0F7I2</accession>
<evidence type="ECO:0000313" key="2">
    <source>
        <dbReference type="EMBL" id="KAF8784953.1"/>
    </source>
</evidence>
<keyword evidence="1" id="KW-0812">Transmembrane</keyword>
<protein>
    <submittedName>
        <fullName evidence="2">Uncharacterized protein</fullName>
    </submittedName>
</protein>
<evidence type="ECO:0000256" key="1">
    <source>
        <dbReference type="SAM" id="Phobius"/>
    </source>
</evidence>